<proteinExistence type="predicted"/>
<comment type="caution">
    <text evidence="2">The sequence shown here is derived from an EMBL/GenBank/DDBJ whole genome shotgun (WGS) entry which is preliminary data.</text>
</comment>
<feature type="compositionally biased region" description="Basic and acidic residues" evidence="1">
    <location>
        <begin position="165"/>
        <end position="194"/>
    </location>
</feature>
<dbReference type="AlphaFoldDB" id="A0AAV2QUC3"/>
<organism evidence="2 3">
    <name type="scientific">Meganyctiphanes norvegica</name>
    <name type="common">Northern krill</name>
    <name type="synonym">Thysanopoda norvegica</name>
    <dbReference type="NCBI Taxonomy" id="48144"/>
    <lineage>
        <taxon>Eukaryota</taxon>
        <taxon>Metazoa</taxon>
        <taxon>Ecdysozoa</taxon>
        <taxon>Arthropoda</taxon>
        <taxon>Crustacea</taxon>
        <taxon>Multicrustacea</taxon>
        <taxon>Malacostraca</taxon>
        <taxon>Eumalacostraca</taxon>
        <taxon>Eucarida</taxon>
        <taxon>Euphausiacea</taxon>
        <taxon>Euphausiidae</taxon>
        <taxon>Meganyctiphanes</taxon>
    </lineage>
</organism>
<feature type="compositionally biased region" description="Acidic residues" evidence="1">
    <location>
        <begin position="195"/>
        <end position="208"/>
    </location>
</feature>
<feature type="compositionally biased region" description="Basic and acidic residues" evidence="1">
    <location>
        <begin position="17"/>
        <end position="28"/>
    </location>
</feature>
<feature type="non-terminal residue" evidence="2">
    <location>
        <position position="458"/>
    </location>
</feature>
<evidence type="ECO:0000313" key="3">
    <source>
        <dbReference type="Proteomes" id="UP001497623"/>
    </source>
</evidence>
<feature type="compositionally biased region" description="Low complexity" evidence="1">
    <location>
        <begin position="410"/>
        <end position="429"/>
    </location>
</feature>
<feature type="compositionally biased region" description="Polar residues" evidence="1">
    <location>
        <begin position="430"/>
        <end position="439"/>
    </location>
</feature>
<feature type="region of interest" description="Disordered" evidence="1">
    <location>
        <begin position="17"/>
        <end position="49"/>
    </location>
</feature>
<feature type="region of interest" description="Disordered" evidence="1">
    <location>
        <begin position="385"/>
        <end position="458"/>
    </location>
</feature>
<dbReference type="Proteomes" id="UP001497623">
    <property type="component" value="Unassembled WGS sequence"/>
</dbReference>
<dbReference type="EMBL" id="CAXKWB010011702">
    <property type="protein sequence ID" value="CAL4102209.1"/>
    <property type="molecule type" value="Genomic_DNA"/>
</dbReference>
<feature type="compositionally biased region" description="Acidic residues" evidence="1">
    <location>
        <begin position="385"/>
        <end position="395"/>
    </location>
</feature>
<feature type="compositionally biased region" description="Basic and acidic residues" evidence="1">
    <location>
        <begin position="253"/>
        <end position="278"/>
    </location>
</feature>
<gene>
    <name evidence="2" type="ORF">MNOR_LOCUS17214</name>
</gene>
<name>A0AAV2QUC3_MEGNR</name>
<protein>
    <submittedName>
        <fullName evidence="2">Uncharacterized protein</fullName>
    </submittedName>
</protein>
<evidence type="ECO:0000256" key="1">
    <source>
        <dbReference type="SAM" id="MobiDB-lite"/>
    </source>
</evidence>
<keyword evidence="3" id="KW-1185">Reference proteome</keyword>
<feature type="region of interest" description="Disordered" evidence="1">
    <location>
        <begin position="165"/>
        <end position="326"/>
    </location>
</feature>
<feature type="compositionally biased region" description="Basic and acidic residues" evidence="1">
    <location>
        <begin position="221"/>
        <end position="243"/>
    </location>
</feature>
<evidence type="ECO:0000313" key="2">
    <source>
        <dbReference type="EMBL" id="CAL4102209.1"/>
    </source>
</evidence>
<accession>A0AAV2QUC3</accession>
<feature type="compositionally biased region" description="Basic and acidic residues" evidence="1">
    <location>
        <begin position="449"/>
        <end position="458"/>
    </location>
</feature>
<reference evidence="2 3" key="1">
    <citation type="submission" date="2024-05" db="EMBL/GenBank/DDBJ databases">
        <authorList>
            <person name="Wallberg A."/>
        </authorList>
    </citation>
    <scope>NUCLEOTIDE SEQUENCE [LARGE SCALE GENOMIC DNA]</scope>
</reference>
<feature type="compositionally biased region" description="Polar residues" evidence="1">
    <location>
        <begin position="397"/>
        <end position="409"/>
    </location>
</feature>
<sequence>MDNLGFHENEIQNDIHLGDNDLRHDNNRKNKTRHKFGIPESTYSSNSTSGEKLYSELCDVHESDSGIHSGDDVIAISEGSTDALEGSDVDKIWDFETYRNELQKQEKEKDIKPKDHESDALEVINLSGEFTTNVSDNISQINENHKTPDSHKILRRFDTVVEIQNSKKSEDSSDKDQPEKIIKSNSWIKDKNMADDDSVKDESIEEISDSCKDSVVNMVNEGEKRYKRAGDEKGEGGGRERPKREGRRRKGARKAEKIEKSHDTDKQEYSNENHKPENGPEYNKNDIFLRINNHKTENSTQGNPSPPSEINLRVRPIPSPTTPLKPITDSRYLSEFSIQNTANSDLPKRTVVKSVSEGSIVNLSTRLLPRKSQTRFATGDYFLEDNIPELPEDGQEVQRSSDIPENVSNTVSPTRESSSEVSSYSPNSNQLQLPNTMEPQTEEEMYDQQEDRDTDFKS</sequence>